<protein>
    <recommendedName>
        <fullName evidence="1">RNase H type-1 domain-containing protein</fullName>
    </recommendedName>
</protein>
<evidence type="ECO:0000313" key="2">
    <source>
        <dbReference type="EMBL" id="CAA7013221.1"/>
    </source>
</evidence>
<evidence type="ECO:0000313" key="3">
    <source>
        <dbReference type="Proteomes" id="UP000467841"/>
    </source>
</evidence>
<dbReference type="GO" id="GO:0003676">
    <property type="term" value="F:nucleic acid binding"/>
    <property type="evidence" value="ECO:0007669"/>
    <property type="project" value="InterPro"/>
</dbReference>
<dbReference type="GO" id="GO:0004523">
    <property type="term" value="F:RNA-DNA hybrid ribonuclease activity"/>
    <property type="evidence" value="ECO:0007669"/>
    <property type="project" value="InterPro"/>
</dbReference>
<dbReference type="Proteomes" id="UP000467841">
    <property type="component" value="Unassembled WGS sequence"/>
</dbReference>
<comment type="caution">
    <text evidence="2">The sequence shown here is derived from an EMBL/GenBank/DDBJ whole genome shotgun (WGS) entry which is preliminary data.</text>
</comment>
<gene>
    <name evidence="2" type="ORF">MERR_LOCUS455</name>
</gene>
<dbReference type="PANTHER" id="PTHR47074:SF49">
    <property type="entry name" value="POLYNUCLEOTIDYL TRANSFERASE, RIBONUCLEASE H-LIKE SUPERFAMILY PROTEIN"/>
    <property type="match status" value="1"/>
</dbReference>
<evidence type="ECO:0000259" key="1">
    <source>
        <dbReference type="Pfam" id="PF13456"/>
    </source>
</evidence>
<dbReference type="CDD" id="cd06222">
    <property type="entry name" value="RNase_H_like"/>
    <property type="match status" value="1"/>
</dbReference>
<accession>A0A6D2HB69</accession>
<dbReference type="Pfam" id="PF13456">
    <property type="entry name" value="RVT_3"/>
    <property type="match status" value="1"/>
</dbReference>
<dbReference type="InterPro" id="IPR044730">
    <property type="entry name" value="RNase_H-like_dom_plant"/>
</dbReference>
<dbReference type="PANTHER" id="PTHR47074">
    <property type="entry name" value="BNAC02G40300D PROTEIN"/>
    <property type="match status" value="1"/>
</dbReference>
<dbReference type="EMBL" id="CACVBM020000033">
    <property type="protein sequence ID" value="CAA7013221.1"/>
    <property type="molecule type" value="Genomic_DNA"/>
</dbReference>
<keyword evidence="3" id="KW-1185">Reference proteome</keyword>
<dbReference type="SUPFAM" id="SSF53098">
    <property type="entry name" value="Ribonuclease H-like"/>
    <property type="match status" value="1"/>
</dbReference>
<feature type="domain" description="RNase H type-1" evidence="1">
    <location>
        <begin position="93"/>
        <end position="212"/>
    </location>
</feature>
<reference evidence="2" key="1">
    <citation type="submission" date="2020-01" db="EMBL/GenBank/DDBJ databases">
        <authorList>
            <person name="Mishra B."/>
        </authorList>
    </citation>
    <scope>NUCLEOTIDE SEQUENCE [LARGE SCALE GENOMIC DNA]</scope>
</reference>
<name>A0A6D2HB69_9BRAS</name>
<dbReference type="InterPro" id="IPR052929">
    <property type="entry name" value="RNase_H-like_EbsB-rel"/>
</dbReference>
<organism evidence="2 3">
    <name type="scientific">Microthlaspi erraticum</name>
    <dbReference type="NCBI Taxonomy" id="1685480"/>
    <lineage>
        <taxon>Eukaryota</taxon>
        <taxon>Viridiplantae</taxon>
        <taxon>Streptophyta</taxon>
        <taxon>Embryophyta</taxon>
        <taxon>Tracheophyta</taxon>
        <taxon>Spermatophyta</taxon>
        <taxon>Magnoliopsida</taxon>
        <taxon>eudicotyledons</taxon>
        <taxon>Gunneridae</taxon>
        <taxon>Pentapetalae</taxon>
        <taxon>rosids</taxon>
        <taxon>malvids</taxon>
        <taxon>Brassicales</taxon>
        <taxon>Brassicaceae</taxon>
        <taxon>Coluteocarpeae</taxon>
        <taxon>Microthlaspi</taxon>
    </lineage>
</organism>
<dbReference type="InterPro" id="IPR002156">
    <property type="entry name" value="RNaseH_domain"/>
</dbReference>
<sequence>MLFLSAAKRSVTLPPTGLYLTPLYPWLVWFLWKARNLLIFEKKDVTAADSLHRAIAEAKAWQGAQEAFPPRAVLLPLPQPTYLGPPGSISCFTDAACHADDDLGGLSWIFKDDTGRIIFQSSTPQDFIPSALAAEAFAVKLALSYARAADFLRLTCFSDCQELVLLLNSDGLSNQIQGLLDDIKSLSLSFVSVAFKFIPRALNSEADLLAKSSLLSWIPPSEV</sequence>
<dbReference type="AlphaFoldDB" id="A0A6D2HB69"/>
<dbReference type="InterPro" id="IPR012337">
    <property type="entry name" value="RNaseH-like_sf"/>
</dbReference>
<dbReference type="Gene3D" id="3.30.420.10">
    <property type="entry name" value="Ribonuclease H-like superfamily/Ribonuclease H"/>
    <property type="match status" value="1"/>
</dbReference>
<dbReference type="InterPro" id="IPR036397">
    <property type="entry name" value="RNaseH_sf"/>
</dbReference>
<proteinExistence type="predicted"/>
<dbReference type="OrthoDB" id="1436468at2759"/>